<feature type="compositionally biased region" description="Polar residues" evidence="2">
    <location>
        <begin position="306"/>
        <end position="317"/>
    </location>
</feature>
<dbReference type="Pfam" id="PF03428">
    <property type="entry name" value="RP-C"/>
    <property type="match status" value="1"/>
</dbReference>
<dbReference type="InterPro" id="IPR047611">
    <property type="entry name" value="RepABC_RepC"/>
</dbReference>
<accession>A0A1G7FKF8</accession>
<dbReference type="Proteomes" id="UP000198994">
    <property type="component" value="Unassembled WGS sequence"/>
</dbReference>
<feature type="coiled-coil region" evidence="1">
    <location>
        <begin position="128"/>
        <end position="155"/>
    </location>
</feature>
<feature type="compositionally biased region" description="Polar residues" evidence="2">
    <location>
        <begin position="339"/>
        <end position="349"/>
    </location>
</feature>
<dbReference type="NCBIfam" id="NF040974">
    <property type="entry name" value="RepABC_RepC"/>
    <property type="match status" value="1"/>
</dbReference>
<organism evidence="5 6">
    <name type="scientific">Salipiger thiooxidans</name>
    <dbReference type="NCBI Taxonomy" id="282683"/>
    <lineage>
        <taxon>Bacteria</taxon>
        <taxon>Pseudomonadati</taxon>
        <taxon>Pseudomonadota</taxon>
        <taxon>Alphaproteobacteria</taxon>
        <taxon>Rhodobacterales</taxon>
        <taxon>Roseobacteraceae</taxon>
        <taxon>Salipiger</taxon>
    </lineage>
</organism>
<evidence type="ECO:0000259" key="3">
    <source>
        <dbReference type="Pfam" id="PF03428"/>
    </source>
</evidence>
<evidence type="ECO:0000256" key="2">
    <source>
        <dbReference type="SAM" id="MobiDB-lite"/>
    </source>
</evidence>
<dbReference type="STRING" id="282683.SAMN04488105_107118"/>
<dbReference type="InterPro" id="IPR036388">
    <property type="entry name" value="WH-like_DNA-bd_sf"/>
</dbReference>
<keyword evidence="6" id="KW-1185">Reference proteome</keyword>
<dbReference type="InterPro" id="IPR005090">
    <property type="entry name" value="RepC_N"/>
</dbReference>
<evidence type="ECO:0000313" key="6">
    <source>
        <dbReference type="Proteomes" id="UP000198994"/>
    </source>
</evidence>
<dbReference type="InterPro" id="IPR036390">
    <property type="entry name" value="WH_DNA-bd_sf"/>
</dbReference>
<dbReference type="Gene3D" id="1.10.10.10">
    <property type="entry name" value="Winged helix-like DNA-binding domain superfamily/Winged helix DNA-binding domain"/>
    <property type="match status" value="1"/>
</dbReference>
<keyword evidence="1" id="KW-0175">Coiled coil</keyword>
<dbReference type="SUPFAM" id="SSF46785">
    <property type="entry name" value="Winged helix' DNA-binding domain"/>
    <property type="match status" value="1"/>
</dbReference>
<feature type="domain" description="Plasmid replication protein C N-terminal" evidence="3">
    <location>
        <begin position="12"/>
        <end position="163"/>
    </location>
</feature>
<feature type="domain" description="Plasmid replication protein C C-terminal" evidence="4">
    <location>
        <begin position="456"/>
        <end position="554"/>
    </location>
</feature>
<evidence type="ECO:0000259" key="4">
    <source>
        <dbReference type="Pfam" id="PF11800"/>
    </source>
</evidence>
<evidence type="ECO:0000256" key="1">
    <source>
        <dbReference type="SAM" id="Coils"/>
    </source>
</evidence>
<gene>
    <name evidence="5" type="ORF">SAMN04488105_107118</name>
</gene>
<dbReference type="AlphaFoldDB" id="A0A1G7FKF8"/>
<reference evidence="6" key="1">
    <citation type="submission" date="2016-10" db="EMBL/GenBank/DDBJ databases">
        <authorList>
            <person name="Varghese N."/>
            <person name="Submissions S."/>
        </authorList>
    </citation>
    <scope>NUCLEOTIDE SEQUENCE [LARGE SCALE GENOMIC DNA]</scope>
    <source>
        <strain evidence="6">DSM 10146</strain>
    </source>
</reference>
<sequence length="558" mass="59466">MQVRQPVAAPPCPLDKWQILRDLTAARARFGLSDRDITLLQALLSFHPGARLDASEPLVVHPSNETICARANGMPCSTMRRHLARLVEAGLLVRRDSPNGKRYARRIAGTKIAFGFDLSPLLHRAAEIADEAAAARALEQQRKALRETASLLRRDLAALVEFGAAEQSDPLWDAFSDLARLTARQLRRKLDLDALRDMVLELHDAVARATALFASITPEMSGNAARNEQHKQSSHKDNLDSEQTARCEDAFVTDALYCSTVEALGLHAEKAEGGVKAVPVNDAEEIDDVATAVHETNVEKRGACSETGTLQKTTPIATGNEGIEAAQEIASKPADKRTGASTPDAQTAAESGAKTGRSEASAAETEGHQGQAIKRAGANAEVAETNAPVAFASVASNLAALRPLGAALDVTGTEPGHSSKSCIKSDGQDTRVPEATAPLTPSSTVDNAAKRPAPPPLRLVLGTCSEIAVFTPDPIHDWPGLIRAADKIRPMTGISDSAWQDAKSAMGAEQASATLCAMLQRFSEIRNPGGYLRHLAKKAREGTFSPTRMVMALEHRAA</sequence>
<dbReference type="Pfam" id="PF11800">
    <property type="entry name" value="RP-C_C"/>
    <property type="match status" value="1"/>
</dbReference>
<feature type="region of interest" description="Disordered" evidence="2">
    <location>
        <begin position="411"/>
        <end position="451"/>
    </location>
</feature>
<proteinExistence type="predicted"/>
<protein>
    <submittedName>
        <fullName evidence="5">Replication protein C C-terminal region</fullName>
    </submittedName>
</protein>
<evidence type="ECO:0000313" key="5">
    <source>
        <dbReference type="EMBL" id="SDE76115.1"/>
    </source>
</evidence>
<name>A0A1G7FKF8_9RHOB</name>
<feature type="region of interest" description="Disordered" evidence="2">
    <location>
        <begin position="300"/>
        <end position="377"/>
    </location>
</feature>
<dbReference type="InterPro" id="IPR021760">
    <property type="entry name" value="RepC_C"/>
</dbReference>
<dbReference type="EMBL" id="FNAV01000007">
    <property type="protein sequence ID" value="SDE76115.1"/>
    <property type="molecule type" value="Genomic_DNA"/>
</dbReference>